<dbReference type="NCBIfam" id="TIGR00229">
    <property type="entry name" value="sensory_box"/>
    <property type="match status" value="1"/>
</dbReference>
<dbReference type="InterPro" id="IPR000014">
    <property type="entry name" value="PAS"/>
</dbReference>
<gene>
    <name evidence="5" type="ORF">Q9312_10865</name>
</gene>
<dbReference type="Gene3D" id="3.30.450.20">
    <property type="entry name" value="PAS domain"/>
    <property type="match status" value="1"/>
</dbReference>
<dbReference type="Gene3D" id="3.30.70.270">
    <property type="match status" value="1"/>
</dbReference>
<feature type="domain" description="PAS" evidence="2">
    <location>
        <begin position="27"/>
        <end position="80"/>
    </location>
</feature>
<dbReference type="CDD" id="cd00130">
    <property type="entry name" value="PAS"/>
    <property type="match status" value="1"/>
</dbReference>
<dbReference type="PROSITE" id="PS50887">
    <property type="entry name" value="GGDEF"/>
    <property type="match status" value="1"/>
</dbReference>
<dbReference type="Pfam" id="PF13426">
    <property type="entry name" value="PAS_9"/>
    <property type="match status" value="1"/>
</dbReference>
<dbReference type="SUPFAM" id="SSF55785">
    <property type="entry name" value="PYP-like sensor domain (PAS domain)"/>
    <property type="match status" value="1"/>
</dbReference>
<dbReference type="EC" id="2.7.7.65" evidence="5"/>
<dbReference type="InterPro" id="IPR052163">
    <property type="entry name" value="DGC-Regulatory_Protein"/>
</dbReference>
<feature type="domain" description="GGDEF" evidence="4">
    <location>
        <begin position="167"/>
        <end position="298"/>
    </location>
</feature>
<dbReference type="EMBL" id="CP133548">
    <property type="protein sequence ID" value="WMS85715.1"/>
    <property type="molecule type" value="Genomic_DNA"/>
</dbReference>
<dbReference type="FunFam" id="3.30.70.270:FF:000001">
    <property type="entry name" value="Diguanylate cyclase domain protein"/>
    <property type="match status" value="1"/>
</dbReference>
<sequence>MKLPDQIFKQAADNALDVIMITAVDFDDPGNNTIVYVNDAFVELFGYSKQEIIGQSPRVLQGPNTDPATRDKIRAALTQGLPVTSEIINYGKHGQEFWIDLKMVPLFNSDNEITHFLFIERDLSSRKNREQQLYQEATIDGLTQIYNRQHTYQLAAKAIEKASRYKSPLCALLLDIDHFKQVNDNFGHVVGDKVLKKLAQLITQEVRSSDIFGRVGGEEFFILLPEVPLEQAQVFAERVRARVHAATWEEAGLSTALSISVGVAEFDNDHLESLISKADHALYQAKNLGRNRVESFKEAK</sequence>
<comment type="cofactor">
    <cofactor evidence="1">
        <name>Mg(2+)</name>
        <dbReference type="ChEBI" id="CHEBI:18420"/>
    </cofactor>
</comment>
<dbReference type="SMART" id="SM00086">
    <property type="entry name" value="PAC"/>
    <property type="match status" value="1"/>
</dbReference>
<dbReference type="RefSeq" id="WP_309200868.1">
    <property type="nucleotide sequence ID" value="NZ_CP133548.1"/>
</dbReference>
<dbReference type="PANTHER" id="PTHR46663:SF4">
    <property type="entry name" value="DIGUANYLATE CYCLASE DGCT-RELATED"/>
    <property type="match status" value="1"/>
</dbReference>
<keyword evidence="5" id="KW-0548">Nucleotidyltransferase</keyword>
<organism evidence="5 6">
    <name type="scientific">Pleionea litopenaei</name>
    <dbReference type="NCBI Taxonomy" id="3070815"/>
    <lineage>
        <taxon>Bacteria</taxon>
        <taxon>Pseudomonadati</taxon>
        <taxon>Pseudomonadota</taxon>
        <taxon>Gammaproteobacteria</taxon>
        <taxon>Oceanospirillales</taxon>
        <taxon>Pleioneaceae</taxon>
        <taxon>Pleionea</taxon>
    </lineage>
</organism>
<dbReference type="KEGG" id="plei:Q9312_10865"/>
<accession>A0AA51RQK2</accession>
<dbReference type="PROSITE" id="PS50112">
    <property type="entry name" value="PAS"/>
    <property type="match status" value="1"/>
</dbReference>
<dbReference type="SUPFAM" id="SSF55073">
    <property type="entry name" value="Nucleotide cyclase"/>
    <property type="match status" value="1"/>
</dbReference>
<evidence type="ECO:0000259" key="2">
    <source>
        <dbReference type="PROSITE" id="PS50112"/>
    </source>
</evidence>
<dbReference type="Proteomes" id="UP001239782">
    <property type="component" value="Chromosome"/>
</dbReference>
<dbReference type="CDD" id="cd01949">
    <property type="entry name" value="GGDEF"/>
    <property type="match status" value="1"/>
</dbReference>
<feature type="domain" description="PAC" evidence="3">
    <location>
        <begin position="81"/>
        <end position="135"/>
    </location>
</feature>
<dbReference type="SMART" id="SM00091">
    <property type="entry name" value="PAS"/>
    <property type="match status" value="1"/>
</dbReference>
<dbReference type="InterPro" id="IPR001610">
    <property type="entry name" value="PAC"/>
</dbReference>
<dbReference type="PANTHER" id="PTHR46663">
    <property type="entry name" value="DIGUANYLATE CYCLASE DGCT-RELATED"/>
    <property type="match status" value="1"/>
</dbReference>
<keyword evidence="5" id="KW-0808">Transferase</keyword>
<dbReference type="SMART" id="SM00267">
    <property type="entry name" value="GGDEF"/>
    <property type="match status" value="1"/>
</dbReference>
<evidence type="ECO:0000259" key="4">
    <source>
        <dbReference type="PROSITE" id="PS50887"/>
    </source>
</evidence>
<evidence type="ECO:0000256" key="1">
    <source>
        <dbReference type="ARBA" id="ARBA00001946"/>
    </source>
</evidence>
<evidence type="ECO:0000313" key="6">
    <source>
        <dbReference type="Proteomes" id="UP001239782"/>
    </source>
</evidence>
<dbReference type="AlphaFoldDB" id="A0AA51RQK2"/>
<protein>
    <submittedName>
        <fullName evidence="5">Diguanylate cyclase</fullName>
        <ecNumber evidence="5">2.7.7.65</ecNumber>
    </submittedName>
</protein>
<dbReference type="PROSITE" id="PS50113">
    <property type="entry name" value="PAC"/>
    <property type="match status" value="1"/>
</dbReference>
<evidence type="ECO:0000313" key="5">
    <source>
        <dbReference type="EMBL" id="WMS85715.1"/>
    </source>
</evidence>
<name>A0AA51RQK2_9GAMM</name>
<dbReference type="InterPro" id="IPR029787">
    <property type="entry name" value="Nucleotide_cyclase"/>
</dbReference>
<dbReference type="InterPro" id="IPR035965">
    <property type="entry name" value="PAS-like_dom_sf"/>
</dbReference>
<evidence type="ECO:0000259" key="3">
    <source>
        <dbReference type="PROSITE" id="PS50113"/>
    </source>
</evidence>
<dbReference type="InterPro" id="IPR000160">
    <property type="entry name" value="GGDEF_dom"/>
</dbReference>
<reference evidence="5 6" key="1">
    <citation type="submission" date="2023-08" db="EMBL/GenBank/DDBJ databases">
        <title>Pleionea litopenaei sp. nov., isolated from stomach of juvenile Litopenaeus vannamei.</title>
        <authorList>
            <person name="Rho A.M."/>
            <person name="Hwang C.Y."/>
        </authorList>
    </citation>
    <scope>NUCLEOTIDE SEQUENCE [LARGE SCALE GENOMIC DNA]</scope>
    <source>
        <strain evidence="5 6">HL-JVS1</strain>
    </source>
</reference>
<proteinExistence type="predicted"/>
<dbReference type="InterPro" id="IPR000700">
    <property type="entry name" value="PAS-assoc_C"/>
</dbReference>
<dbReference type="NCBIfam" id="TIGR00254">
    <property type="entry name" value="GGDEF"/>
    <property type="match status" value="1"/>
</dbReference>
<dbReference type="GO" id="GO:0052621">
    <property type="term" value="F:diguanylate cyclase activity"/>
    <property type="evidence" value="ECO:0007669"/>
    <property type="project" value="UniProtKB-EC"/>
</dbReference>
<dbReference type="InterPro" id="IPR043128">
    <property type="entry name" value="Rev_trsase/Diguanyl_cyclase"/>
</dbReference>
<keyword evidence="6" id="KW-1185">Reference proteome</keyword>
<dbReference type="Pfam" id="PF00990">
    <property type="entry name" value="GGDEF"/>
    <property type="match status" value="1"/>
</dbReference>